<dbReference type="RefSeq" id="WP_099438182.1">
    <property type="nucleotide sequence ID" value="NZ_CP024091.1"/>
</dbReference>
<evidence type="ECO:0000313" key="1">
    <source>
        <dbReference type="EMBL" id="ATP56240.1"/>
    </source>
</evidence>
<evidence type="ECO:0000313" key="2">
    <source>
        <dbReference type="Proteomes" id="UP000223749"/>
    </source>
</evidence>
<dbReference type="Pfam" id="PF10899">
    <property type="entry name" value="AbiGi"/>
    <property type="match status" value="1"/>
</dbReference>
<dbReference type="InterPro" id="IPR021223">
    <property type="entry name" value="AbiGi"/>
</dbReference>
<dbReference type="KEGG" id="pgs:CPT03_07040"/>
<organism evidence="1 2">
    <name type="scientific">Pedobacter ginsengisoli</name>
    <dbReference type="NCBI Taxonomy" id="363852"/>
    <lineage>
        <taxon>Bacteria</taxon>
        <taxon>Pseudomonadati</taxon>
        <taxon>Bacteroidota</taxon>
        <taxon>Sphingobacteriia</taxon>
        <taxon>Sphingobacteriales</taxon>
        <taxon>Sphingobacteriaceae</taxon>
        <taxon>Pedobacter</taxon>
    </lineage>
</organism>
<keyword evidence="2" id="KW-1185">Reference proteome</keyword>
<dbReference type="Proteomes" id="UP000223749">
    <property type="component" value="Chromosome"/>
</dbReference>
<accession>A0A2D1U3N6</accession>
<reference evidence="1 2" key="1">
    <citation type="submission" date="2017-10" db="EMBL/GenBank/DDBJ databases">
        <title>Whole genome of Pedobacter ginsengisoli T01R-27 isolated from tomato rhizosphere.</title>
        <authorList>
            <person name="Weon H.-Y."/>
            <person name="Lee S.A."/>
            <person name="Sang M.K."/>
            <person name="Song J."/>
        </authorList>
    </citation>
    <scope>NUCLEOTIDE SEQUENCE [LARGE SCALE GENOMIC DNA]</scope>
    <source>
        <strain evidence="1 2">T01R-27</strain>
    </source>
</reference>
<protein>
    <submittedName>
        <fullName evidence="1">Uncharacterized protein</fullName>
    </submittedName>
</protein>
<dbReference type="EMBL" id="CP024091">
    <property type="protein sequence ID" value="ATP56240.1"/>
    <property type="molecule type" value="Genomic_DNA"/>
</dbReference>
<name>A0A2D1U3N6_9SPHI</name>
<dbReference type="OrthoDB" id="1550430at2"/>
<sequence length="314" mass="36486">MQTSEKFLYHSFPRPQNGHSDDQKALKILESIFQSGLLLTPEIYKFSEELNDGSGGPEKIVVQNRLCFTQIGEDELSNHAKFFGNVSLEFEVSQLQQAHVCPVFYLPQDSKDLIWRGAFGSLLSRLAETHQLLERLQKFFEYSSNHSNSEEFLILTNKGDSFPTDIKIKDLHFLLSMLNDGSQPFSEQLGAIKGLSNLFYPIENTKYTDKLGYYMQREWRMISNIKYRNKSLVNDLTTEEKDRLLELDKKYFDKEVIIPTGTFKRIDLCRFLRTINGKPITELIKRIFVPNSILSETRDLLKKYDLEIELCTSH</sequence>
<gene>
    <name evidence="1" type="ORF">CPT03_07040</name>
</gene>
<proteinExistence type="predicted"/>
<dbReference type="AlphaFoldDB" id="A0A2D1U3N6"/>